<dbReference type="EMBL" id="KN832996">
    <property type="protein sequence ID" value="KIM81987.1"/>
    <property type="molecule type" value="Genomic_DNA"/>
</dbReference>
<evidence type="ECO:0000256" key="1">
    <source>
        <dbReference type="SAM" id="MobiDB-lite"/>
    </source>
</evidence>
<sequence length="51" mass="5995">MSLRIQCRRRMRKGIATAGEGRAHFQSGSRHTHTHTHTHWLHPCQRVCDFT</sequence>
<gene>
    <name evidence="3" type="ORF">PILCRDRAFT_480917</name>
    <name evidence="2" type="ORF">PILCRDRAFT_750995</name>
</gene>
<reference evidence="3" key="3">
    <citation type="submission" date="2015-02" db="EMBL/GenBank/DDBJ databases">
        <title>Evolutionary Origins and Diversification of the Mycorrhizal Mutualists.</title>
        <authorList>
            <consortium name="DOE Joint Genome Institute"/>
            <consortium name="Mycorrhizal Genomics Consortium"/>
            <person name="Kohler A."/>
            <person name="Kuo A."/>
            <person name="Nagy L.G."/>
            <person name="Floudas D."/>
            <person name="Copeland A."/>
            <person name="Barry K.W."/>
            <person name="Cichocki N."/>
            <person name="Veneault-Fourrey C."/>
            <person name="LaButti K."/>
            <person name="Lindquist E.A."/>
            <person name="Lipzen A."/>
            <person name="Lundell T."/>
            <person name="Morin E."/>
            <person name="Murat C."/>
            <person name="Riley R."/>
            <person name="Ohm R."/>
            <person name="Sun H."/>
            <person name="Tunlid A."/>
            <person name="Henrissat B."/>
            <person name="Grigoriev I.V."/>
            <person name="Hibbett D.S."/>
            <person name="Martin F."/>
        </authorList>
    </citation>
    <scope>NUCLEOTIDE SEQUENCE</scope>
    <source>
        <strain evidence="3">F 1598</strain>
    </source>
</reference>
<reference evidence="4" key="2">
    <citation type="submission" date="2015-01" db="EMBL/GenBank/DDBJ databases">
        <title>Evolutionary Origins and Diversification of the Mycorrhizal Mutualists.</title>
        <authorList>
            <consortium name="DOE Joint Genome Institute"/>
            <consortium name="Mycorrhizal Genomics Consortium"/>
            <person name="Kohler A."/>
            <person name="Kuo A."/>
            <person name="Nagy L.G."/>
            <person name="Floudas D."/>
            <person name="Copeland A."/>
            <person name="Barry K.W."/>
            <person name="Cichocki N."/>
            <person name="Veneault-Fourrey C."/>
            <person name="LaButti K."/>
            <person name="Lindquist E.A."/>
            <person name="Lipzen A."/>
            <person name="Lundell T."/>
            <person name="Morin E."/>
            <person name="Murat C."/>
            <person name="Riley R."/>
            <person name="Ohm R."/>
            <person name="Sun H."/>
            <person name="Tunlid A."/>
            <person name="Henrissat B."/>
            <person name="Grigoriev I.V."/>
            <person name="Hibbett D.S."/>
            <person name="Martin F."/>
        </authorList>
    </citation>
    <scope>NUCLEOTIDE SEQUENCE [LARGE SCALE GENOMIC DNA]</scope>
    <source>
        <strain evidence="4">F 1598</strain>
    </source>
</reference>
<protein>
    <submittedName>
        <fullName evidence="3">Uncharacterized protein</fullName>
    </submittedName>
</protein>
<keyword evidence="4" id="KW-1185">Reference proteome</keyword>
<name>A0A0C3BX31_PILCF</name>
<evidence type="ECO:0000313" key="4">
    <source>
        <dbReference type="Proteomes" id="UP000054166"/>
    </source>
</evidence>
<feature type="region of interest" description="Disordered" evidence="1">
    <location>
        <begin position="16"/>
        <end position="36"/>
    </location>
</feature>
<dbReference type="HOGENOM" id="CLU_3107200_0_0_1"/>
<evidence type="ECO:0000313" key="2">
    <source>
        <dbReference type="EMBL" id="KIM71686.1"/>
    </source>
</evidence>
<accession>A0A0C3BX31</accession>
<dbReference type="EMBL" id="KN833236">
    <property type="protein sequence ID" value="KIM71686.1"/>
    <property type="molecule type" value="Genomic_DNA"/>
</dbReference>
<dbReference type="Proteomes" id="UP000054166">
    <property type="component" value="Unassembled WGS sequence"/>
</dbReference>
<reference evidence="3 4" key="1">
    <citation type="submission" date="2014-04" db="EMBL/GenBank/DDBJ databases">
        <authorList>
            <consortium name="DOE Joint Genome Institute"/>
            <person name="Kuo A."/>
            <person name="Tarkka M."/>
            <person name="Buscot F."/>
            <person name="Kohler A."/>
            <person name="Nagy L.G."/>
            <person name="Floudas D."/>
            <person name="Copeland A."/>
            <person name="Barry K.W."/>
            <person name="Cichocki N."/>
            <person name="Veneault-Fourrey C."/>
            <person name="LaButti K."/>
            <person name="Lindquist E.A."/>
            <person name="Lipzen A."/>
            <person name="Lundell T."/>
            <person name="Morin E."/>
            <person name="Murat C."/>
            <person name="Sun H."/>
            <person name="Tunlid A."/>
            <person name="Henrissat B."/>
            <person name="Grigoriev I.V."/>
            <person name="Hibbett D.S."/>
            <person name="Martin F."/>
            <person name="Nordberg H.P."/>
            <person name="Cantor M.N."/>
            <person name="Hua S.X."/>
        </authorList>
    </citation>
    <scope>NUCLEOTIDE SEQUENCE [LARGE SCALE GENOMIC DNA]</scope>
    <source>
        <strain evidence="3 4">F 1598</strain>
    </source>
</reference>
<organism evidence="3 4">
    <name type="scientific">Piloderma croceum (strain F 1598)</name>
    <dbReference type="NCBI Taxonomy" id="765440"/>
    <lineage>
        <taxon>Eukaryota</taxon>
        <taxon>Fungi</taxon>
        <taxon>Dikarya</taxon>
        <taxon>Basidiomycota</taxon>
        <taxon>Agaricomycotina</taxon>
        <taxon>Agaricomycetes</taxon>
        <taxon>Agaricomycetidae</taxon>
        <taxon>Atheliales</taxon>
        <taxon>Atheliaceae</taxon>
        <taxon>Piloderma</taxon>
    </lineage>
</organism>
<evidence type="ECO:0000313" key="3">
    <source>
        <dbReference type="EMBL" id="KIM81987.1"/>
    </source>
</evidence>
<dbReference type="AlphaFoldDB" id="A0A0C3BX31"/>
<proteinExistence type="predicted"/>